<dbReference type="WBParaSite" id="ACRNAN_scaffold11133.g16304.t1">
    <property type="protein sequence ID" value="ACRNAN_scaffold11133.g16304.t1"/>
    <property type="gene ID" value="ACRNAN_scaffold11133.g16304"/>
</dbReference>
<feature type="transmembrane region" description="Helical" evidence="1">
    <location>
        <begin position="7"/>
        <end position="25"/>
    </location>
</feature>
<reference evidence="3" key="1">
    <citation type="submission" date="2022-11" db="UniProtKB">
        <authorList>
            <consortium name="WormBaseParasite"/>
        </authorList>
    </citation>
    <scope>IDENTIFICATION</scope>
</reference>
<evidence type="ECO:0000256" key="1">
    <source>
        <dbReference type="SAM" id="Phobius"/>
    </source>
</evidence>
<keyword evidence="1" id="KW-0472">Membrane</keyword>
<sequence>MTLQSLCICVEIWIAAVVYVIMDFVSVPEIAIVIADICWMFTHGDTPFVYLILNKSLRKAVFNMIRNITKHRVYNPNANSTKVIQLKTITARTSVQ</sequence>
<dbReference type="PANTHER" id="PTHR23021:SF11">
    <property type="entry name" value="SERPENTINE RECEPTOR, CLASS T"/>
    <property type="match status" value="1"/>
</dbReference>
<keyword evidence="1" id="KW-1133">Transmembrane helix</keyword>
<proteinExistence type="predicted"/>
<keyword evidence="2" id="KW-1185">Reference proteome</keyword>
<dbReference type="Pfam" id="PF10321">
    <property type="entry name" value="7TM_GPCR_Srt"/>
    <property type="match status" value="1"/>
</dbReference>
<dbReference type="AlphaFoldDB" id="A0A914CJN8"/>
<dbReference type="InterPro" id="IPR019425">
    <property type="entry name" value="7TM_GPCR_serpentine_rcpt_Srt"/>
</dbReference>
<organism evidence="2 3">
    <name type="scientific">Acrobeloides nanus</name>
    <dbReference type="NCBI Taxonomy" id="290746"/>
    <lineage>
        <taxon>Eukaryota</taxon>
        <taxon>Metazoa</taxon>
        <taxon>Ecdysozoa</taxon>
        <taxon>Nematoda</taxon>
        <taxon>Chromadorea</taxon>
        <taxon>Rhabditida</taxon>
        <taxon>Tylenchina</taxon>
        <taxon>Cephalobomorpha</taxon>
        <taxon>Cephaloboidea</taxon>
        <taxon>Cephalobidae</taxon>
        <taxon>Acrobeloides</taxon>
    </lineage>
</organism>
<protein>
    <submittedName>
        <fullName evidence="3">G-protein coupled receptors family 1 profile domain-containing protein</fullName>
    </submittedName>
</protein>
<keyword evidence="1" id="KW-0812">Transmembrane</keyword>
<dbReference type="PANTHER" id="PTHR23021">
    <property type="entry name" value="SERPENTINE RECEPTOR, CLASS T"/>
    <property type="match status" value="1"/>
</dbReference>
<dbReference type="SUPFAM" id="SSF81321">
    <property type="entry name" value="Family A G protein-coupled receptor-like"/>
    <property type="match status" value="1"/>
</dbReference>
<feature type="transmembrane region" description="Helical" evidence="1">
    <location>
        <begin position="31"/>
        <end position="53"/>
    </location>
</feature>
<dbReference type="Proteomes" id="UP000887540">
    <property type="component" value="Unplaced"/>
</dbReference>
<name>A0A914CJN8_9BILA</name>
<accession>A0A914CJN8</accession>
<evidence type="ECO:0000313" key="2">
    <source>
        <dbReference type="Proteomes" id="UP000887540"/>
    </source>
</evidence>
<evidence type="ECO:0000313" key="3">
    <source>
        <dbReference type="WBParaSite" id="ACRNAN_scaffold11133.g16304.t1"/>
    </source>
</evidence>